<feature type="domain" description="HTH tetR-type" evidence="3">
    <location>
        <begin position="15"/>
        <end position="75"/>
    </location>
</feature>
<dbReference type="InterPro" id="IPR050624">
    <property type="entry name" value="HTH-type_Tx_Regulator"/>
</dbReference>
<evidence type="ECO:0000313" key="4">
    <source>
        <dbReference type="EMBL" id="MDM8274095.1"/>
    </source>
</evidence>
<organism evidence="4 5">
    <name type="scientific">Enorma phocaeensis</name>
    <dbReference type="NCBI Taxonomy" id="1871019"/>
    <lineage>
        <taxon>Bacteria</taxon>
        <taxon>Bacillati</taxon>
        <taxon>Actinomycetota</taxon>
        <taxon>Coriobacteriia</taxon>
        <taxon>Coriobacteriales</taxon>
        <taxon>Coriobacteriaceae</taxon>
        <taxon>Enorma</taxon>
    </lineage>
</organism>
<reference evidence="4 5" key="2">
    <citation type="submission" date="2023-06" db="EMBL/GenBank/DDBJ databases">
        <authorList>
            <person name="Zeman M."/>
            <person name="Kubasova T."/>
            <person name="Jahodarova E."/>
            <person name="Nykrynova M."/>
            <person name="Rychlik I."/>
        </authorList>
    </citation>
    <scope>NUCLEOTIDE SEQUENCE [LARGE SCALE GENOMIC DNA]</scope>
    <source>
        <strain evidence="4 5">154_Feed</strain>
    </source>
</reference>
<evidence type="ECO:0000256" key="1">
    <source>
        <dbReference type="ARBA" id="ARBA00023125"/>
    </source>
</evidence>
<evidence type="ECO:0000259" key="3">
    <source>
        <dbReference type="PROSITE" id="PS50977"/>
    </source>
</evidence>
<proteinExistence type="predicted"/>
<dbReference type="Proteomes" id="UP001529421">
    <property type="component" value="Unassembled WGS sequence"/>
</dbReference>
<reference evidence="5" key="1">
    <citation type="submission" date="2023-06" db="EMBL/GenBank/DDBJ databases">
        <title>Identification and characterization of horizontal gene transfer across gut microbiota members of farm animals based on homology search.</title>
        <authorList>
            <person name="Zeman M."/>
            <person name="Kubasova T."/>
            <person name="Jahodarova E."/>
            <person name="Nykrynova M."/>
            <person name="Rychlik I."/>
        </authorList>
    </citation>
    <scope>NUCLEOTIDE SEQUENCE [LARGE SCALE GENOMIC DNA]</scope>
    <source>
        <strain evidence="5">154_Feed</strain>
    </source>
</reference>
<dbReference type="InterPro" id="IPR009057">
    <property type="entry name" value="Homeodomain-like_sf"/>
</dbReference>
<dbReference type="InterPro" id="IPR001647">
    <property type="entry name" value="HTH_TetR"/>
</dbReference>
<keyword evidence="5" id="KW-1185">Reference proteome</keyword>
<dbReference type="EMBL" id="JAUDDZ010000001">
    <property type="protein sequence ID" value="MDM8274095.1"/>
    <property type="molecule type" value="Genomic_DNA"/>
</dbReference>
<accession>A0ABT7V6G7</accession>
<feature type="DNA-binding region" description="H-T-H motif" evidence="2">
    <location>
        <begin position="38"/>
        <end position="57"/>
    </location>
</feature>
<gene>
    <name evidence="4" type="ORF">QUW28_01065</name>
</gene>
<comment type="caution">
    <text evidence="4">The sequence shown here is derived from an EMBL/GenBank/DDBJ whole genome shotgun (WGS) entry which is preliminary data.</text>
</comment>
<evidence type="ECO:0000256" key="2">
    <source>
        <dbReference type="PROSITE-ProRule" id="PRU00335"/>
    </source>
</evidence>
<dbReference type="PANTHER" id="PTHR43479">
    <property type="entry name" value="ACREF/ENVCD OPERON REPRESSOR-RELATED"/>
    <property type="match status" value="1"/>
</dbReference>
<evidence type="ECO:0000313" key="5">
    <source>
        <dbReference type="Proteomes" id="UP001529421"/>
    </source>
</evidence>
<dbReference type="Pfam" id="PF00440">
    <property type="entry name" value="TetR_N"/>
    <property type="match status" value="1"/>
</dbReference>
<dbReference type="RefSeq" id="WP_289543842.1">
    <property type="nucleotide sequence ID" value="NZ_JAUDDZ010000001.1"/>
</dbReference>
<sequence>MYRDETCERQDRRVVRSKRAIVQAFERLLLERPLEEITVSAIAREADVDRKTFYQHYGSIDGLIDAIAAEAVGYVLDAVEEARSAADGGDDERFSMFFSRVNEVVCRDIAVSRRYFESVPTDKLLEHMREPFARGIIERRLLARDVPDAYVECCTSYVLGGLIAAYRSWLLSDRSMPIEEMVSMVGILVEHGAAGFEGSL</sequence>
<dbReference type="PROSITE" id="PS50977">
    <property type="entry name" value="HTH_TETR_2"/>
    <property type="match status" value="1"/>
</dbReference>
<name>A0ABT7V6G7_9ACTN</name>
<dbReference type="Gene3D" id="1.10.357.10">
    <property type="entry name" value="Tetracycline Repressor, domain 2"/>
    <property type="match status" value="1"/>
</dbReference>
<dbReference type="SUPFAM" id="SSF46689">
    <property type="entry name" value="Homeodomain-like"/>
    <property type="match status" value="1"/>
</dbReference>
<dbReference type="PANTHER" id="PTHR43479:SF11">
    <property type="entry name" value="ACREF_ENVCD OPERON REPRESSOR-RELATED"/>
    <property type="match status" value="1"/>
</dbReference>
<keyword evidence="1 2" id="KW-0238">DNA-binding</keyword>
<protein>
    <submittedName>
        <fullName evidence="4">TetR/AcrR family transcriptional regulator</fullName>
    </submittedName>
</protein>